<dbReference type="VEuPathDB" id="FungiDB:H310_11994"/>
<dbReference type="SMART" id="SM00225">
    <property type="entry name" value="BTB"/>
    <property type="match status" value="1"/>
</dbReference>
<dbReference type="GO" id="GO:0051260">
    <property type="term" value="P:protein homooligomerization"/>
    <property type="evidence" value="ECO:0007669"/>
    <property type="project" value="InterPro"/>
</dbReference>
<dbReference type="PANTHER" id="PTHR11145:SF8">
    <property type="entry name" value="RE57120P"/>
    <property type="match status" value="1"/>
</dbReference>
<feature type="coiled-coil region" evidence="1">
    <location>
        <begin position="35"/>
        <end position="65"/>
    </location>
</feature>
<dbReference type="InterPro" id="IPR003131">
    <property type="entry name" value="T1-type_BTB"/>
</dbReference>
<protein>
    <recommendedName>
        <fullName evidence="2">BTB domain-containing protein</fullName>
    </recommendedName>
</protein>
<dbReference type="InterPro" id="IPR013320">
    <property type="entry name" value="ConA-like_dom_sf"/>
</dbReference>
<evidence type="ECO:0000313" key="4">
    <source>
        <dbReference type="Proteomes" id="UP000285060"/>
    </source>
</evidence>
<dbReference type="EMBL" id="QUSY01002134">
    <property type="protein sequence ID" value="RHY22278.1"/>
    <property type="molecule type" value="Genomic_DNA"/>
</dbReference>
<dbReference type="InterPro" id="IPR000210">
    <property type="entry name" value="BTB/POZ_dom"/>
</dbReference>
<evidence type="ECO:0000259" key="2">
    <source>
        <dbReference type="SMART" id="SM00225"/>
    </source>
</evidence>
<dbReference type="CDD" id="cd18316">
    <property type="entry name" value="BTB_POZ_KCTD-like"/>
    <property type="match status" value="1"/>
</dbReference>
<dbReference type="Pfam" id="PF02214">
    <property type="entry name" value="BTB_2"/>
    <property type="match status" value="1"/>
</dbReference>
<dbReference type="SUPFAM" id="SSF49899">
    <property type="entry name" value="Concanavalin A-like lectins/glucanases"/>
    <property type="match status" value="1"/>
</dbReference>
<dbReference type="Gene3D" id="3.30.710.10">
    <property type="entry name" value="Potassium Channel Kv1.1, Chain A"/>
    <property type="match status" value="1"/>
</dbReference>
<dbReference type="InterPro" id="IPR011333">
    <property type="entry name" value="SKP1/BTB/POZ_sf"/>
</dbReference>
<dbReference type="AlphaFoldDB" id="A0A3R6V3Z7"/>
<dbReference type="PANTHER" id="PTHR11145">
    <property type="entry name" value="BTB/POZ DOMAIN-CONTAINING ADAPTER FOR CUL3-MEDIATED RHOA DEGRADATION PROTEIN FAMILY MEMBER"/>
    <property type="match status" value="1"/>
</dbReference>
<name>A0A3R6V3Z7_9STRA</name>
<dbReference type="SUPFAM" id="SSF54695">
    <property type="entry name" value="POZ domain"/>
    <property type="match status" value="1"/>
</dbReference>
<gene>
    <name evidence="3" type="ORF">DYB32_009544</name>
</gene>
<accession>A0A3R6V3Z7</accession>
<dbReference type="Proteomes" id="UP000285060">
    <property type="component" value="Unassembled WGS sequence"/>
</dbReference>
<keyword evidence="1" id="KW-0175">Coiled coil</keyword>
<evidence type="ECO:0000256" key="1">
    <source>
        <dbReference type="SAM" id="Coils"/>
    </source>
</evidence>
<feature type="domain" description="BTB" evidence="2">
    <location>
        <begin position="75"/>
        <end position="177"/>
    </location>
</feature>
<dbReference type="Gene3D" id="2.60.120.920">
    <property type="match status" value="1"/>
</dbReference>
<keyword evidence="4" id="KW-1185">Reference proteome</keyword>
<evidence type="ECO:0000313" key="3">
    <source>
        <dbReference type="EMBL" id="RHY22278.1"/>
    </source>
</evidence>
<reference evidence="3 4" key="1">
    <citation type="submission" date="2018-08" db="EMBL/GenBank/DDBJ databases">
        <title>Aphanomyces genome sequencing and annotation.</title>
        <authorList>
            <person name="Minardi D."/>
            <person name="Oidtmann B."/>
            <person name="Van Der Giezen M."/>
            <person name="Studholme D.J."/>
        </authorList>
    </citation>
    <scope>NUCLEOTIDE SEQUENCE [LARGE SCALE GENOMIC DNA]</scope>
    <source>
        <strain evidence="3 4">NJM0002</strain>
    </source>
</reference>
<proteinExistence type="predicted"/>
<dbReference type="InterPro" id="IPR043136">
    <property type="entry name" value="B30.2/SPRY_sf"/>
</dbReference>
<comment type="caution">
    <text evidence="3">The sequence shown here is derived from an EMBL/GenBank/DDBJ whole genome shotgun (WGS) entry which is preliminary data.</text>
</comment>
<dbReference type="InterPro" id="IPR045068">
    <property type="entry name" value="BACURD1-3"/>
</dbReference>
<organism evidence="3 4">
    <name type="scientific">Aphanomyces invadans</name>
    <dbReference type="NCBI Taxonomy" id="157072"/>
    <lineage>
        <taxon>Eukaryota</taxon>
        <taxon>Sar</taxon>
        <taxon>Stramenopiles</taxon>
        <taxon>Oomycota</taxon>
        <taxon>Saprolegniomycetes</taxon>
        <taxon>Saprolegniales</taxon>
        <taxon>Verrucalvaceae</taxon>
        <taxon>Aphanomyces</taxon>
    </lineage>
</organism>
<sequence length="348" mass="38396">MRRHFPICTAMALKLRHETQVPSFSGSLDMLKLFSAEVMQMSQAIQKQLEALERKEQAWDELQRRIQGNTVAAAHTITLDVGGVLFKTSKQTLLRVEGTYFHAMLGAGCWQPNGPGNTYFLDLDPTHFDRVMTYLRTDVLSFDGLSVWECRQLRATLDYLNILTPRDLAASSPSKKQDVPQWNPHACSLSLVLLNNNQTVRRSTGPARCMSNSVLGMESVDVFSIRLDVFPSTGNVLGKVFVGLAPSKGFGTYSYNPTGCGYYIELRHGTLHGQDGTWGKPYASGFDAGDIVTVRRCGGRIHFEKNDQELGAAFALDESSDAALFPAVCMTFFHATLTFVPGPDVGQA</sequence>